<name>A0ABV8VJU6_9NOCA</name>
<reference evidence="2" key="1">
    <citation type="journal article" date="2019" name="Int. J. Syst. Evol. Microbiol.">
        <title>The Global Catalogue of Microorganisms (GCM) 10K type strain sequencing project: providing services to taxonomists for standard genome sequencing and annotation.</title>
        <authorList>
            <consortium name="The Broad Institute Genomics Platform"/>
            <consortium name="The Broad Institute Genome Sequencing Center for Infectious Disease"/>
            <person name="Wu L."/>
            <person name="Ma J."/>
        </authorList>
    </citation>
    <scope>NUCLEOTIDE SEQUENCE [LARGE SCALE GENOMIC DNA]</scope>
    <source>
        <strain evidence="2">IBRC-M 10490</strain>
    </source>
</reference>
<comment type="caution">
    <text evidence="1">The sequence shown here is derived from an EMBL/GenBank/DDBJ whole genome shotgun (WGS) entry which is preliminary data.</text>
</comment>
<proteinExistence type="predicted"/>
<evidence type="ECO:0000313" key="2">
    <source>
        <dbReference type="Proteomes" id="UP001595844"/>
    </source>
</evidence>
<organism evidence="1 2">
    <name type="scientific">Nocardia halotolerans</name>
    <dbReference type="NCBI Taxonomy" id="1755878"/>
    <lineage>
        <taxon>Bacteria</taxon>
        <taxon>Bacillati</taxon>
        <taxon>Actinomycetota</taxon>
        <taxon>Actinomycetes</taxon>
        <taxon>Mycobacteriales</taxon>
        <taxon>Nocardiaceae</taxon>
        <taxon>Nocardia</taxon>
    </lineage>
</organism>
<evidence type="ECO:0000313" key="1">
    <source>
        <dbReference type="EMBL" id="MFC4376349.1"/>
    </source>
</evidence>
<accession>A0ABV8VJU6</accession>
<dbReference type="EMBL" id="JBHSDL010000025">
    <property type="protein sequence ID" value="MFC4376349.1"/>
    <property type="molecule type" value="Genomic_DNA"/>
</dbReference>
<dbReference type="RefSeq" id="WP_378564929.1">
    <property type="nucleotide sequence ID" value="NZ_JBHSDL010000025.1"/>
</dbReference>
<keyword evidence="2" id="KW-1185">Reference proteome</keyword>
<gene>
    <name evidence="1" type="ORF">ACFO5K_19820</name>
</gene>
<protein>
    <submittedName>
        <fullName evidence="1">Uncharacterized protein</fullName>
    </submittedName>
</protein>
<dbReference type="Proteomes" id="UP001595844">
    <property type="component" value="Unassembled WGS sequence"/>
</dbReference>
<sequence>MNDFAVQVGVLDGFGLDLQEVGANFSSNASRMLSGLSVPSGSAGLLASLSTPFENFKATLSAAHQQDLTTLASCQPTLPLLPASFRERITTPRK</sequence>